<dbReference type="PANTHER" id="PTHR43180">
    <property type="entry name" value="3-OXOACYL-(ACYL-CARRIER-PROTEIN) REDUCTASE (AFU_ORTHOLOGUE AFUA_6G11210)"/>
    <property type="match status" value="1"/>
</dbReference>
<evidence type="ECO:0000313" key="5">
    <source>
        <dbReference type="EMBL" id="CAK9267329.1"/>
    </source>
</evidence>
<evidence type="ECO:0000256" key="4">
    <source>
        <dbReference type="ARBA" id="ARBA00023098"/>
    </source>
</evidence>
<keyword evidence="4" id="KW-0443">Lipid metabolism</keyword>
<dbReference type="Gene3D" id="3.40.50.720">
    <property type="entry name" value="NAD(P)-binding Rossmann-like Domain"/>
    <property type="match status" value="1"/>
</dbReference>
<proteinExistence type="inferred from homology"/>
<dbReference type="EMBL" id="OZ020114">
    <property type="protein sequence ID" value="CAK9267329.1"/>
    <property type="molecule type" value="Genomic_DNA"/>
</dbReference>
<dbReference type="InterPro" id="IPR002347">
    <property type="entry name" value="SDR_fam"/>
</dbReference>
<sequence length="280" mass="29899">MDTQMSNNQHRLQGKVAFITGAASGLGEASARLFVANGAKVVIADIQDEKGTKVATELGYENARFVHCNVTKDSDVAAAMKFTVSTFGKLDICFSNAGYIGSMTTVDQNDMEDFDTTMAVNLRGTMLSMKYAARAMIPAKQGVIICTASTLGILPDQPTNYAISKAAVIAAVRSAASDLGQYGIRVNCISPTVVATPLPLRYLRALQPNFNMRNMEDIAENTHHTDLAGASLTPELVATAALFLASGESAFISGHNLVLDGGSTTRKEIFWRVPTHDSKI</sequence>
<comment type="similarity">
    <text evidence="1">Belongs to the short-chain dehydrogenases/reductases (SDR) family.</text>
</comment>
<keyword evidence="6" id="KW-1185">Reference proteome</keyword>
<keyword evidence="2" id="KW-0560">Oxidoreductase</keyword>
<accession>A0ABP0WLN1</accession>
<protein>
    <submittedName>
        <fullName evidence="5">Uncharacterized protein</fullName>
    </submittedName>
</protein>
<reference evidence="5" key="1">
    <citation type="submission" date="2024-02" db="EMBL/GenBank/DDBJ databases">
        <authorList>
            <consortium name="ELIXIR-Norway"/>
            <consortium name="Elixir Norway"/>
        </authorList>
    </citation>
    <scope>NUCLEOTIDE SEQUENCE</scope>
</reference>
<dbReference type="Pfam" id="PF13561">
    <property type="entry name" value="adh_short_C2"/>
    <property type="match status" value="1"/>
</dbReference>
<dbReference type="PRINTS" id="PR00080">
    <property type="entry name" value="SDRFAMILY"/>
</dbReference>
<evidence type="ECO:0000313" key="6">
    <source>
        <dbReference type="Proteomes" id="UP001497444"/>
    </source>
</evidence>
<gene>
    <name evidence="5" type="ORF">CSSPJE1EN1_LOCUS12807</name>
</gene>
<evidence type="ECO:0000256" key="1">
    <source>
        <dbReference type="ARBA" id="ARBA00006484"/>
    </source>
</evidence>
<dbReference type="InterPro" id="IPR036291">
    <property type="entry name" value="NAD(P)-bd_dom_sf"/>
</dbReference>
<keyword evidence="3" id="KW-0520">NAD</keyword>
<dbReference type="SUPFAM" id="SSF51735">
    <property type="entry name" value="NAD(P)-binding Rossmann-fold domains"/>
    <property type="match status" value="1"/>
</dbReference>
<dbReference type="Proteomes" id="UP001497444">
    <property type="component" value="Chromosome 19"/>
</dbReference>
<organism evidence="5 6">
    <name type="scientific">Sphagnum jensenii</name>
    <dbReference type="NCBI Taxonomy" id="128206"/>
    <lineage>
        <taxon>Eukaryota</taxon>
        <taxon>Viridiplantae</taxon>
        <taxon>Streptophyta</taxon>
        <taxon>Embryophyta</taxon>
        <taxon>Bryophyta</taxon>
        <taxon>Sphagnophytina</taxon>
        <taxon>Sphagnopsida</taxon>
        <taxon>Sphagnales</taxon>
        <taxon>Sphagnaceae</taxon>
        <taxon>Sphagnum</taxon>
    </lineage>
</organism>
<evidence type="ECO:0000256" key="2">
    <source>
        <dbReference type="ARBA" id="ARBA00023002"/>
    </source>
</evidence>
<name>A0ABP0WLN1_9BRYO</name>
<dbReference type="PRINTS" id="PR00081">
    <property type="entry name" value="GDHRDH"/>
</dbReference>
<evidence type="ECO:0000256" key="3">
    <source>
        <dbReference type="ARBA" id="ARBA00023027"/>
    </source>
</evidence>
<dbReference type="PANTHER" id="PTHR43180:SF28">
    <property type="entry name" value="NAD(P)-BINDING ROSSMANN-FOLD SUPERFAMILY PROTEIN"/>
    <property type="match status" value="1"/>
</dbReference>